<evidence type="ECO:0000313" key="5">
    <source>
        <dbReference type="Proteomes" id="UP000237144"/>
    </source>
</evidence>
<organism evidence="4 5">
    <name type="scientific">Rhodotorula taiwanensis</name>
    <dbReference type="NCBI Taxonomy" id="741276"/>
    <lineage>
        <taxon>Eukaryota</taxon>
        <taxon>Fungi</taxon>
        <taxon>Dikarya</taxon>
        <taxon>Basidiomycota</taxon>
        <taxon>Pucciniomycotina</taxon>
        <taxon>Microbotryomycetes</taxon>
        <taxon>Sporidiobolales</taxon>
        <taxon>Sporidiobolaceae</taxon>
        <taxon>Rhodotorula</taxon>
    </lineage>
</organism>
<name>A0A2S5BCT3_9BASI</name>
<feature type="domain" description="DUF7729" evidence="3">
    <location>
        <begin position="30"/>
        <end position="225"/>
    </location>
</feature>
<dbReference type="PANTHER" id="PTHR34862">
    <property type="entry name" value="SPARK DOMAIN-CONTAINING PROTEIN"/>
    <property type="match status" value="1"/>
</dbReference>
<gene>
    <name evidence="4" type="ORF">BMF94_2329</name>
</gene>
<accession>A0A2S5BCT3</accession>
<dbReference type="OrthoDB" id="2536450at2759"/>
<dbReference type="Pfam" id="PF24855">
    <property type="entry name" value="DUF7729"/>
    <property type="match status" value="1"/>
</dbReference>
<dbReference type="EMBL" id="PJQD01000023">
    <property type="protein sequence ID" value="POY74568.1"/>
    <property type="molecule type" value="Genomic_DNA"/>
</dbReference>
<dbReference type="Proteomes" id="UP000237144">
    <property type="component" value="Unassembled WGS sequence"/>
</dbReference>
<evidence type="ECO:0000259" key="3">
    <source>
        <dbReference type="Pfam" id="PF24855"/>
    </source>
</evidence>
<dbReference type="InterPro" id="IPR056146">
    <property type="entry name" value="DUF7729"/>
</dbReference>
<evidence type="ECO:0000256" key="1">
    <source>
        <dbReference type="SAM" id="MobiDB-lite"/>
    </source>
</evidence>
<keyword evidence="2" id="KW-0732">Signal</keyword>
<dbReference type="PANTHER" id="PTHR34862:SF1">
    <property type="entry name" value="SPARK DOMAIN-CONTAINING PROTEIN"/>
    <property type="match status" value="1"/>
</dbReference>
<keyword evidence="5" id="KW-1185">Reference proteome</keyword>
<dbReference type="AlphaFoldDB" id="A0A2S5BCT3"/>
<reference evidence="4 5" key="1">
    <citation type="journal article" date="2018" name="Front. Microbiol.">
        <title>Prospects for Fungal Bioremediation of Acidic Radioactive Waste Sites: Characterization and Genome Sequence of Rhodotorula taiwanensis MD1149.</title>
        <authorList>
            <person name="Tkavc R."/>
            <person name="Matrosova V.Y."/>
            <person name="Grichenko O.E."/>
            <person name="Gostincar C."/>
            <person name="Volpe R.P."/>
            <person name="Klimenkova P."/>
            <person name="Gaidamakova E.K."/>
            <person name="Zhou C.E."/>
            <person name="Stewart B.J."/>
            <person name="Lyman M.G."/>
            <person name="Malfatti S.A."/>
            <person name="Rubinfeld B."/>
            <person name="Courtot M."/>
            <person name="Singh J."/>
            <person name="Dalgard C.L."/>
            <person name="Hamilton T."/>
            <person name="Frey K.G."/>
            <person name="Gunde-Cimerman N."/>
            <person name="Dugan L."/>
            <person name="Daly M.J."/>
        </authorList>
    </citation>
    <scope>NUCLEOTIDE SEQUENCE [LARGE SCALE GENOMIC DNA]</scope>
    <source>
        <strain evidence="4 5">MD1149</strain>
    </source>
</reference>
<dbReference type="STRING" id="741276.A0A2S5BCT3"/>
<evidence type="ECO:0000256" key="2">
    <source>
        <dbReference type="SAM" id="SignalP"/>
    </source>
</evidence>
<proteinExistence type="predicted"/>
<protein>
    <recommendedName>
        <fullName evidence="3">DUF7729 domain-containing protein</fullName>
    </recommendedName>
</protein>
<feature type="compositionally biased region" description="Low complexity" evidence="1">
    <location>
        <begin position="236"/>
        <end position="252"/>
    </location>
</feature>
<feature type="signal peptide" evidence="2">
    <location>
        <begin position="1"/>
        <end position="21"/>
    </location>
</feature>
<evidence type="ECO:0000313" key="4">
    <source>
        <dbReference type="EMBL" id="POY74568.1"/>
    </source>
</evidence>
<feature type="region of interest" description="Disordered" evidence="1">
    <location>
        <begin position="232"/>
        <end position="252"/>
    </location>
</feature>
<sequence>MLARSALVAAAVLSSVATAQSASDLLSGISSTCTSSVSNLLGSQFASCADISGLIPILTTSGSVVTPSAFANSWLGTLCGQSNCSTSAIQNATGIIDAGCSAELSAGNAVVTVARTAIANFNTVKAAACLQQSSNSTYCVTDLLDKVQSGLNTQLTVSSLTSLSLSDLEKIPSSEVCDDCAHALTTKLLPVIESATTSSSAAGASGVSSSSISSAIGGYCGQSFLDGQVPSDIKQGSGSSSSSSSSGNGAVSSTSLTGGAELSTGSWSKVAGVAGVGLAAAVMLV</sequence>
<feature type="chain" id="PRO_5015437135" description="DUF7729 domain-containing protein" evidence="2">
    <location>
        <begin position="22"/>
        <end position="285"/>
    </location>
</feature>
<comment type="caution">
    <text evidence="4">The sequence shown here is derived from an EMBL/GenBank/DDBJ whole genome shotgun (WGS) entry which is preliminary data.</text>
</comment>